<proteinExistence type="predicted"/>
<keyword evidence="1" id="KW-0732">Signal</keyword>
<protein>
    <submittedName>
        <fullName evidence="2">Uncharacterized protein</fullName>
    </submittedName>
</protein>
<name>A0A7Y2EB22_UNCEI</name>
<organism evidence="2 3">
    <name type="scientific">Eiseniibacteriota bacterium</name>
    <dbReference type="NCBI Taxonomy" id="2212470"/>
    <lineage>
        <taxon>Bacteria</taxon>
        <taxon>Candidatus Eiseniibacteriota</taxon>
    </lineage>
</organism>
<evidence type="ECO:0000256" key="1">
    <source>
        <dbReference type="SAM" id="SignalP"/>
    </source>
</evidence>
<dbReference type="AlphaFoldDB" id="A0A7Y2EB22"/>
<gene>
    <name evidence="2" type="ORF">HKN21_17305</name>
</gene>
<dbReference type="Proteomes" id="UP000547674">
    <property type="component" value="Unassembled WGS sequence"/>
</dbReference>
<evidence type="ECO:0000313" key="3">
    <source>
        <dbReference type="Proteomes" id="UP000547674"/>
    </source>
</evidence>
<dbReference type="EMBL" id="JABDJR010000693">
    <property type="protein sequence ID" value="NNF08523.1"/>
    <property type="molecule type" value="Genomic_DNA"/>
</dbReference>
<feature type="chain" id="PRO_5030832191" evidence="1">
    <location>
        <begin position="29"/>
        <end position="268"/>
    </location>
</feature>
<evidence type="ECO:0000313" key="2">
    <source>
        <dbReference type="EMBL" id="NNF08523.1"/>
    </source>
</evidence>
<accession>A0A7Y2EB22</accession>
<feature type="signal peptide" evidence="1">
    <location>
        <begin position="1"/>
        <end position="28"/>
    </location>
</feature>
<sequence length="268" mass="30283">MVTGKWKRLSLGVLVGVMMLGLVPTAQAEAPFFYDPLGQHVLYDPEFYPLNRSAGLLSVMAQGWSVPSDSPTEGVFEQDYEQEYRLQWVASLDPRYSLLVELKGSSKDDVIGDDYFLKSEFLYQGLDAPLYLYTGVRFPEEGDFLWYGGVESLSYRISDMTGSENATMPLAFRGFAEVRTRVEGETDPVLRLMALAHTLPELGVQGLTLSFGLDSFFQENNEPTWLLEAHAEYRIFGSFLRWVLLSGYAYDIETEVQRLSVGVRAELF</sequence>
<comment type="caution">
    <text evidence="2">The sequence shown here is derived from an EMBL/GenBank/DDBJ whole genome shotgun (WGS) entry which is preliminary data.</text>
</comment>
<reference evidence="2 3" key="1">
    <citation type="submission" date="2020-03" db="EMBL/GenBank/DDBJ databases">
        <title>Metabolic flexibility allows generalist bacteria to become dominant in a frequently disturbed ecosystem.</title>
        <authorList>
            <person name="Chen Y.-J."/>
            <person name="Leung P.M."/>
            <person name="Bay S.K."/>
            <person name="Hugenholtz P."/>
            <person name="Kessler A.J."/>
            <person name="Shelley G."/>
            <person name="Waite D.W."/>
            <person name="Cook P.L."/>
            <person name="Greening C."/>
        </authorList>
    </citation>
    <scope>NUCLEOTIDE SEQUENCE [LARGE SCALE GENOMIC DNA]</scope>
    <source>
        <strain evidence="2">SS_bin_28</strain>
    </source>
</reference>